<dbReference type="InterPro" id="IPR036397">
    <property type="entry name" value="RNaseH_sf"/>
</dbReference>
<dbReference type="InterPro" id="IPR012337">
    <property type="entry name" value="RNaseH-like_sf"/>
</dbReference>
<feature type="compositionally biased region" description="Basic and acidic residues" evidence="1">
    <location>
        <begin position="1010"/>
        <end position="1026"/>
    </location>
</feature>
<gene>
    <name evidence="2" type="ORF">CCMP2556_LOCUS43805</name>
</gene>
<evidence type="ECO:0000313" key="2">
    <source>
        <dbReference type="EMBL" id="CAK9091295.1"/>
    </source>
</evidence>
<accession>A0ABP0QTW9</accession>
<feature type="compositionally biased region" description="Polar residues" evidence="1">
    <location>
        <begin position="793"/>
        <end position="806"/>
    </location>
</feature>
<name>A0ABP0QTW9_9DINO</name>
<organism evidence="2 3">
    <name type="scientific">Durusdinium trenchii</name>
    <dbReference type="NCBI Taxonomy" id="1381693"/>
    <lineage>
        <taxon>Eukaryota</taxon>
        <taxon>Sar</taxon>
        <taxon>Alveolata</taxon>
        <taxon>Dinophyceae</taxon>
        <taxon>Suessiales</taxon>
        <taxon>Symbiodiniaceae</taxon>
        <taxon>Durusdinium</taxon>
    </lineage>
</organism>
<reference evidence="2 3" key="1">
    <citation type="submission" date="2024-02" db="EMBL/GenBank/DDBJ databases">
        <authorList>
            <person name="Chen Y."/>
            <person name="Shah S."/>
            <person name="Dougan E. K."/>
            <person name="Thang M."/>
            <person name="Chan C."/>
        </authorList>
    </citation>
    <scope>NUCLEOTIDE SEQUENCE [LARGE SCALE GENOMIC DNA]</scope>
</reference>
<feature type="region of interest" description="Disordered" evidence="1">
    <location>
        <begin position="384"/>
        <end position="432"/>
    </location>
</feature>
<feature type="compositionally biased region" description="Basic and acidic residues" evidence="1">
    <location>
        <begin position="857"/>
        <end position="866"/>
    </location>
</feature>
<feature type="region of interest" description="Disordered" evidence="1">
    <location>
        <begin position="174"/>
        <end position="209"/>
    </location>
</feature>
<feature type="compositionally biased region" description="Low complexity" evidence="1">
    <location>
        <begin position="399"/>
        <end position="422"/>
    </location>
</feature>
<dbReference type="SUPFAM" id="SSF53098">
    <property type="entry name" value="Ribonuclease H-like"/>
    <property type="match status" value="1"/>
</dbReference>
<feature type="region of interest" description="Disordered" evidence="1">
    <location>
        <begin position="541"/>
        <end position="572"/>
    </location>
</feature>
<feature type="compositionally biased region" description="Basic residues" evidence="1">
    <location>
        <begin position="107"/>
        <end position="118"/>
    </location>
</feature>
<feature type="region of interest" description="Disordered" evidence="1">
    <location>
        <begin position="468"/>
        <end position="491"/>
    </location>
</feature>
<sequence length="2427" mass="270743">MWTGEGWKCADCRSADYHRVSQPVRHETEDGVWVFMPRQSSASQALHPPDDVHFEHPSREQFVDGHLGFGPSKPPSSLPEGRERGESEAGTEDPIVDPDTLSPQGAQRRRNRRSRKRAQYNAAAVDDATTAAVGGTGIDIEQQLPSQEQSTTGQSAGLTRSINNLVRALQNVVDSKGSDHSDSKSWNSRLGPKRGVKYRSGAPPNPPAWRYSRDDLRSFPKWQRKLAIWKKQILGFMSRRDAALFLYSSLTGEAEEELEHCDLERLDQSDGIEYIEQTLQSGLATKLVYQKRKLMADYESIVRQPSESLRAFANRYRRAEQALQSVSVDVRGMYDEESRGNRLLERSRLSPENQRLVLIGSGYNLSYSSICESLCMSFPEHKPPAQSFGKDGQPIKSRQFGSQGSSASSSSASTTTSSSFTKGKGKGKGKAKHAFVTAHDDAAALHSIAEDGDDEEELIPDQDGQELADEEMFEDPEDPEEPQELEDADPESLAQVLTVTARKLQSMTLGRRFSGTKSIEERKKTSTCSACGLQGHWAGDAEGAASRKGRGDSKGIGKKGKPSPMPSSSQSKKVLFSTVYRDDGSTTHNSVPPQVEQPPFFTFVTFCSAFEVLLNNDALAGLAGLMIIDTACQRMCCGQSWLHSHQQLLAQRRLCCKTITAPEAFQFGAGDPITAKDRVYIPVCLDGHYILVGASSVAANIPLLASNTFLESMHAVIDCASSTIQFKAIDVSMQLKKVNGNLAVCIADFRSRVHELDVWKQLSHEKFWHDPHPEVISLHPRLQQHSRPEDSAPRSSRTDAFSSSPMDSGMEEDCPISHEHRVHHLQVDVKDGQTGHGTSLLAHTSRDQSAEGARYAHGQDEERAPQDAHGLQPSRMETARQQARVVCDVHTVPLPSEVDSGKAGMGGIGWLVCVSKIFFAAALLFKYLGEGLFLPASGSRSFEQVQDQAQAGTTFTCASSSTTDLNLFSDGFESAFSELGGDLLRPGRRHLGPGHDNERSERPQSGGGRIRLDLDRTPEPHGRDGQRWNTRIPVLKHSNDTGHRKQLLGKIRKARHAAEIENDLYEALATTHQTKRTRVDILETFAGRGMISKRASAHGLTACQPMDYNTGYDLAQAEHQAYIRRCVKHYEPLVLIEELHCAPWILMQDNINYRQNPEALQARRDQERPVLQEAMEWCKMQHQAGRYYLLENPLTSRLWDEPSVKSMLEETNGFLSTCHSGAYGGVNSKGQLIKKAFRFASNSKDLLSFLDHKLTAAELEQCTPLEGKEVTLSQEYPPGLVTSILRGIRYVAKMRNPALFQIKTVYAAFSQPSSDQQAWKQVIDQARRLFTSSSTSNIMLGKHDLLYSQTQALLPWEITRLQLAYRPLVQRLPQHVPHTHRGQVLKYTTRQELDITAEDLSDVHFPRGRFSAPVDIAVFFYGYPRNADEDLGVPGEEAAERDQEPEPVQGRENPTKEIFHDEITFPGTPGIDRSIKAAVARMHKNMGHLPPGELIKLLSLNGVTSDQVIKATKSMQCSACLRSNPPGRPNPAAPPKYLGQFADHLPADIFYCRDIRSTNYPILGIICEATHYHAAIRLESRNPEHVAQAFKTAWVRNFGFPLRLTVDDDGAFKSHFQDYFDEGGTFVDFIAENLEFEDADFPTLDATLTMPEVPPIADAAPSQETPQEHSEPHPGESSGVPNTEARWLTPPDPDSLPTQALPSSGLDPLPVLEASDMVDLTGEDDQPGRNLEEIVPTTPPELAEPTEPLPVLPAKRPFDALVMDVKARRVTNSSFELFNYQSKFARPPMSHVKWRRTIDANSNEIIFEGVFNPDNEDEEKHNFDGPMNTITELWYSKPSRNTQAFRAFDDALEEIEPGWDGSEDTPLPPSKHYYKVYATKLAKSVDDHFRKDSRRKELHYRDILSQSEEYIQEFISSAQKEEASFMEWKSLKPVPPAEAQEILRDPQKRKRVITSRACYRDKNKGVPPLKAKTRIVARGNQDPDLKSLTRQAATPSRISEMLTYAIFLSGLHGKAFGSTRTWKMRAGDATTTFLQGAQDLSERAGKLYLRAPKDPILLKAKVFTSDLYEITGNVCGLSNAPYTWAKEVMDRLQRLGFRIHSFDRMMCYFPDPVNPPSPAAVLICYVDDFLITFNDSFPFDKFTAAFKWGAQQFLEIGHPLVFKGKELHLEQTGGIQTLRIVQETFIESLEQGHTSRKNKKTDILAAEHWPEFRSISGCLQWLAGQSRLDISSAVSLSNRGQETTYGDLDCLYQQHVKDTKAVQVNGQVLLLTPATVTEKACYGAVVDGKSSRSKRVCRSTLAAESVAANTAADRLAYLQYSLGELVFGVPAHRIGPKLRALLATDCKSLYDSVSSSNPTAEDKRSLVNIRSIQEVVDRHTIHWIPTGLQMADSLTKISVELRDKFLEWLQKSVIQLKEAHECEDWTH</sequence>
<feature type="region of interest" description="Disordered" evidence="1">
    <location>
        <begin position="1654"/>
        <end position="1710"/>
    </location>
</feature>
<feature type="region of interest" description="Disordered" evidence="1">
    <location>
        <begin position="831"/>
        <end position="871"/>
    </location>
</feature>
<dbReference type="EMBL" id="CAXAMN010024951">
    <property type="protein sequence ID" value="CAK9091295.1"/>
    <property type="molecule type" value="Genomic_DNA"/>
</dbReference>
<feature type="compositionally biased region" description="Acidic residues" evidence="1">
    <location>
        <begin position="468"/>
        <end position="490"/>
    </location>
</feature>
<feature type="region of interest" description="Disordered" evidence="1">
    <location>
        <begin position="62"/>
        <end position="123"/>
    </location>
</feature>
<feature type="compositionally biased region" description="Basic and acidic residues" evidence="1">
    <location>
        <begin position="993"/>
        <end position="1002"/>
    </location>
</feature>
<feature type="region of interest" description="Disordered" evidence="1">
    <location>
        <begin position="780"/>
        <end position="813"/>
    </location>
</feature>
<proteinExistence type="predicted"/>
<feature type="region of interest" description="Disordered" evidence="1">
    <location>
        <begin position="1430"/>
        <end position="1454"/>
    </location>
</feature>
<feature type="compositionally biased region" description="Basic residues" evidence="1">
    <location>
        <begin position="423"/>
        <end position="432"/>
    </location>
</feature>
<evidence type="ECO:0008006" key="4">
    <source>
        <dbReference type="Google" id="ProtNLM"/>
    </source>
</evidence>
<protein>
    <recommendedName>
        <fullName evidence="4">Integrase catalytic domain-containing protein</fullName>
    </recommendedName>
</protein>
<dbReference type="Gene3D" id="3.30.420.10">
    <property type="entry name" value="Ribonuclease H-like superfamily/Ribonuclease H"/>
    <property type="match status" value="1"/>
</dbReference>
<comment type="caution">
    <text evidence="2">The sequence shown here is derived from an EMBL/GenBank/DDBJ whole genome shotgun (WGS) entry which is preliminary data.</text>
</comment>
<keyword evidence="3" id="KW-1185">Reference proteome</keyword>
<evidence type="ECO:0000313" key="3">
    <source>
        <dbReference type="Proteomes" id="UP001642484"/>
    </source>
</evidence>
<dbReference type="Proteomes" id="UP001642484">
    <property type="component" value="Unassembled WGS sequence"/>
</dbReference>
<evidence type="ECO:0000256" key="1">
    <source>
        <dbReference type="SAM" id="MobiDB-lite"/>
    </source>
</evidence>
<feature type="region of interest" description="Disordered" evidence="1">
    <location>
        <begin position="983"/>
        <end position="1027"/>
    </location>
</feature>